<evidence type="ECO:0000256" key="3">
    <source>
        <dbReference type="ARBA" id="ARBA00022691"/>
    </source>
</evidence>
<keyword evidence="3" id="KW-0949">S-adenosyl-L-methionine</keyword>
<dbReference type="PANTHER" id="PTHR10509">
    <property type="entry name" value="O-METHYLTRANSFERASE-RELATED"/>
    <property type="match status" value="1"/>
</dbReference>
<evidence type="ECO:0000256" key="2">
    <source>
        <dbReference type="ARBA" id="ARBA00022679"/>
    </source>
</evidence>
<dbReference type="Gene3D" id="3.40.50.150">
    <property type="entry name" value="Vaccinia Virus protein VP39"/>
    <property type="match status" value="1"/>
</dbReference>
<dbReference type="PANTHER" id="PTHR10509:SF14">
    <property type="entry name" value="CAFFEOYL-COA O-METHYLTRANSFERASE 3-RELATED"/>
    <property type="match status" value="1"/>
</dbReference>
<dbReference type="Proteomes" id="UP000001654">
    <property type="component" value="Chromosome"/>
</dbReference>
<name>D5BLF0_ZUNPS</name>
<dbReference type="Pfam" id="PF01596">
    <property type="entry name" value="Methyltransf_3"/>
    <property type="match status" value="1"/>
</dbReference>
<dbReference type="CDD" id="cd02440">
    <property type="entry name" value="AdoMet_MTases"/>
    <property type="match status" value="1"/>
</dbReference>
<dbReference type="GO" id="GO:0008171">
    <property type="term" value="F:O-methyltransferase activity"/>
    <property type="evidence" value="ECO:0007669"/>
    <property type="project" value="InterPro"/>
</dbReference>
<sequence>MIKYQAVYFSIFAEKFFMDFLPQDIIEYCENHSEKEPEYLAKLNRETHQKILQPRMLSGHYQGRLLSLISKLVNPKYILEIGTYTGYSALCLAEGLQPKGQLHTIDINEELFDFQQKYFKESAFKDQIIQHLGDATQIIPQLDMKFDLVFIDADKPNYPTYFEIIIEKMNPGGLILSDNVLWSGKVLEEVKKEDISTNALVKYNKMLAEDERIETVILPLRDGLTLSRVKNQ</sequence>
<gene>
    <name evidence="4" type="ordered locus">ZPR_3768</name>
</gene>
<dbReference type="EMBL" id="CP001650">
    <property type="protein sequence ID" value="ADF54076.1"/>
    <property type="molecule type" value="Genomic_DNA"/>
</dbReference>
<organism evidence="4 5">
    <name type="scientific">Zunongwangia profunda (strain DSM 18752 / CCTCC AB 206139 / SM-A87)</name>
    <name type="common">Wangia profunda</name>
    <dbReference type="NCBI Taxonomy" id="655815"/>
    <lineage>
        <taxon>Bacteria</taxon>
        <taxon>Pseudomonadati</taxon>
        <taxon>Bacteroidota</taxon>
        <taxon>Flavobacteriia</taxon>
        <taxon>Flavobacteriales</taxon>
        <taxon>Flavobacteriaceae</taxon>
        <taxon>Zunongwangia</taxon>
    </lineage>
</organism>
<evidence type="ECO:0000313" key="4">
    <source>
        <dbReference type="EMBL" id="ADF54076.1"/>
    </source>
</evidence>
<dbReference type="PROSITE" id="PS51682">
    <property type="entry name" value="SAM_OMT_I"/>
    <property type="match status" value="1"/>
</dbReference>
<proteinExistence type="predicted"/>
<accession>D5BLF0</accession>
<dbReference type="AlphaFoldDB" id="D5BLF0"/>
<keyword evidence="5" id="KW-1185">Reference proteome</keyword>
<keyword evidence="1" id="KW-0489">Methyltransferase</keyword>
<evidence type="ECO:0000313" key="5">
    <source>
        <dbReference type="Proteomes" id="UP000001654"/>
    </source>
</evidence>
<dbReference type="InterPro" id="IPR002935">
    <property type="entry name" value="SAM_O-MeTrfase"/>
</dbReference>
<keyword evidence="2" id="KW-0808">Transferase</keyword>
<evidence type="ECO:0000256" key="1">
    <source>
        <dbReference type="ARBA" id="ARBA00022603"/>
    </source>
</evidence>
<dbReference type="GO" id="GO:0008757">
    <property type="term" value="F:S-adenosylmethionine-dependent methyltransferase activity"/>
    <property type="evidence" value="ECO:0007669"/>
    <property type="project" value="TreeGrafter"/>
</dbReference>
<dbReference type="GO" id="GO:0032259">
    <property type="term" value="P:methylation"/>
    <property type="evidence" value="ECO:0007669"/>
    <property type="project" value="UniProtKB-KW"/>
</dbReference>
<dbReference type="KEGG" id="zpr:ZPR_3768"/>
<dbReference type="eggNOG" id="COG4122">
    <property type="taxonomic scope" value="Bacteria"/>
</dbReference>
<dbReference type="InterPro" id="IPR029063">
    <property type="entry name" value="SAM-dependent_MTases_sf"/>
</dbReference>
<protein>
    <submittedName>
        <fullName evidence="4">O-methyltransferase protein</fullName>
    </submittedName>
</protein>
<dbReference type="InterPro" id="IPR050362">
    <property type="entry name" value="Cation-dep_OMT"/>
</dbReference>
<reference evidence="4 5" key="1">
    <citation type="journal article" date="2010" name="BMC Genomics">
        <title>The complete genome of Zunongwangia profunda SM-A87 reveals its adaptation to the deep-sea environment and ecological role in sedimentary organic nitrogen degradation.</title>
        <authorList>
            <person name="Qin Q.L."/>
            <person name="Zhang X.Y."/>
            <person name="Wang X.M."/>
            <person name="Liu G.M."/>
            <person name="Chen X.L."/>
            <person name="Xie B.B."/>
            <person name="Dang H.Y."/>
            <person name="Zhou B.C."/>
            <person name="Yu J."/>
            <person name="Zhang Y.Z."/>
        </authorList>
    </citation>
    <scope>NUCLEOTIDE SEQUENCE [LARGE SCALE GENOMIC DNA]</scope>
    <source>
        <strain evidence="5">DSM 18752 / CCTCC AB 206139 / SM-A87</strain>
    </source>
</reference>
<dbReference type="HOGENOM" id="CLU_067676_4_0_10"/>
<dbReference type="STRING" id="655815.ZPR_3768"/>
<dbReference type="SUPFAM" id="SSF53335">
    <property type="entry name" value="S-adenosyl-L-methionine-dependent methyltransferases"/>
    <property type="match status" value="1"/>
</dbReference>